<feature type="chain" id="PRO_5005668366" description="DUF3298 domain-containing protein" evidence="1">
    <location>
        <begin position="28"/>
        <end position="326"/>
    </location>
</feature>
<sequence length="326" mass="37413">MEAIMGIKNIIVSAVLSCGVFVSSPFAQETQDSIYETYQFENGKLYVARDHNGILFGGIYANGYKGCEVGLDKSSLQCGKYHFALEKGKIVGDNAKILDSFAIKSQKIVYRQTQASPSNISMLIVCSKNPKIQNLLELMYQKEFECTNAQQVFLKEAEESMQEYLKDIGDLNVEEYLKKFPLEEITEDKLYYFDENLLVFEKMSYLYTGGAHGNHGKWGVVLSKKEGIVELNEIIDLNNLELKQILWEKYQDIAAKEKVKDYITFENFKVSDAILLSYDGIVFVYQPYEIMPYVYGNIEIKLPLEVVEKFGNFKDSPLKYLFLRQN</sequence>
<keyword evidence="1" id="KW-0732">Signal</keyword>
<dbReference type="Proteomes" id="UP000003953">
    <property type="component" value="Unassembled WGS sequence"/>
</dbReference>
<protein>
    <recommendedName>
        <fullName evidence="2">DUF3298 domain-containing protein</fullName>
    </recommendedName>
</protein>
<dbReference type="InterPro" id="IPR021729">
    <property type="entry name" value="DUF3298"/>
</dbReference>
<dbReference type="AlphaFoldDB" id="C5EX78"/>
<dbReference type="InterPro" id="IPR037126">
    <property type="entry name" value="PdaC/RsiV-like_sf"/>
</dbReference>
<dbReference type="Gene3D" id="3.30.565.40">
    <property type="entry name" value="Fervidobacterium nodosum Rt17-B1 like"/>
    <property type="match status" value="1"/>
</dbReference>
<name>C5EX78_9HELI</name>
<proteinExistence type="predicted"/>
<evidence type="ECO:0000256" key="1">
    <source>
        <dbReference type="SAM" id="SignalP"/>
    </source>
</evidence>
<dbReference type="Pfam" id="PF11738">
    <property type="entry name" value="DUF3298"/>
    <property type="match status" value="1"/>
</dbReference>
<dbReference type="Gene3D" id="3.90.640.20">
    <property type="entry name" value="Heat-shock cognate protein, ATPase"/>
    <property type="match status" value="1"/>
</dbReference>
<organism evidence="3 4">
    <name type="scientific">Helicobacter pullorum MIT 98-5489</name>
    <dbReference type="NCBI Taxonomy" id="537972"/>
    <lineage>
        <taxon>Bacteria</taxon>
        <taxon>Pseudomonadati</taxon>
        <taxon>Campylobacterota</taxon>
        <taxon>Epsilonproteobacteria</taxon>
        <taxon>Campylobacterales</taxon>
        <taxon>Helicobacteraceae</taxon>
        <taxon>Helicobacter</taxon>
    </lineage>
</organism>
<feature type="signal peptide" evidence="1">
    <location>
        <begin position="1"/>
        <end position="27"/>
    </location>
</feature>
<dbReference type="eggNOG" id="ENOG5030HQU">
    <property type="taxonomic scope" value="Bacteria"/>
</dbReference>
<gene>
    <name evidence="3" type="ORF">HPMG_00079</name>
</gene>
<dbReference type="HOGENOM" id="CLU_851981_0_0_7"/>
<accession>C5EX78</accession>
<evidence type="ECO:0000259" key="2">
    <source>
        <dbReference type="Pfam" id="PF11738"/>
    </source>
</evidence>
<dbReference type="EMBL" id="DS990441">
    <property type="protein sequence ID" value="EEQ62622.1"/>
    <property type="molecule type" value="Genomic_DNA"/>
</dbReference>
<feature type="domain" description="DUF3298" evidence="2">
    <location>
        <begin position="242"/>
        <end position="304"/>
    </location>
</feature>
<evidence type="ECO:0000313" key="4">
    <source>
        <dbReference type="Proteomes" id="UP000003953"/>
    </source>
</evidence>
<keyword evidence="4" id="KW-1185">Reference proteome</keyword>
<evidence type="ECO:0000313" key="3">
    <source>
        <dbReference type="EMBL" id="EEQ62622.1"/>
    </source>
</evidence>
<reference evidence="4" key="1">
    <citation type="journal article" date="2014" name="Genome Announc.">
        <title>Draft genome sequences of six enterohepatic helicobacter species isolated from humans and one from rhesus macaques.</title>
        <authorList>
            <person name="Shen Z."/>
            <person name="Sheh A."/>
            <person name="Young S.K."/>
            <person name="Abouelliel A."/>
            <person name="Ward D.V."/>
            <person name="Earl A.M."/>
            <person name="Fox J.G."/>
        </authorList>
    </citation>
    <scope>NUCLEOTIDE SEQUENCE [LARGE SCALE GENOMIC DNA]</scope>
    <source>
        <strain evidence="4">MIT 98-5489</strain>
    </source>
</reference>